<dbReference type="GO" id="GO:0000466">
    <property type="term" value="P:maturation of 5.8S rRNA from tricistronic rRNA transcript (SSU-rRNA, 5.8S rRNA, LSU-rRNA)"/>
    <property type="evidence" value="ECO:0007669"/>
    <property type="project" value="TreeGrafter"/>
</dbReference>
<dbReference type="PANTHER" id="PTHR13500">
    <property type="entry name" value="NUCLEOLAR PRERIBOSOMAL-ASSOCIATED PROTEIN 1"/>
    <property type="match status" value="1"/>
</dbReference>
<protein>
    <submittedName>
        <fullName evidence="2">Nucleolar pre-ribosomal-associated protein 1</fullName>
    </submittedName>
</protein>
<dbReference type="GO" id="GO:0005730">
    <property type="term" value="C:nucleolus"/>
    <property type="evidence" value="ECO:0007669"/>
    <property type="project" value="TreeGrafter"/>
</dbReference>
<keyword evidence="3" id="KW-1185">Reference proteome</keyword>
<proteinExistence type="predicted"/>
<dbReference type="AlphaFoldDB" id="A0A087U6L4"/>
<dbReference type="STRING" id="407821.A0A087U6L4"/>
<evidence type="ECO:0000313" key="2">
    <source>
        <dbReference type="EMBL" id="KFM73003.1"/>
    </source>
</evidence>
<organism evidence="2 3">
    <name type="scientific">Stegodyphus mimosarum</name>
    <name type="common">African social velvet spider</name>
    <dbReference type="NCBI Taxonomy" id="407821"/>
    <lineage>
        <taxon>Eukaryota</taxon>
        <taxon>Metazoa</taxon>
        <taxon>Ecdysozoa</taxon>
        <taxon>Arthropoda</taxon>
        <taxon>Chelicerata</taxon>
        <taxon>Arachnida</taxon>
        <taxon>Araneae</taxon>
        <taxon>Araneomorphae</taxon>
        <taxon>Entelegynae</taxon>
        <taxon>Eresoidea</taxon>
        <taxon>Eresidae</taxon>
        <taxon>Stegodyphus</taxon>
    </lineage>
</organism>
<dbReference type="Pfam" id="PF16201">
    <property type="entry name" value="NopRA1"/>
    <property type="match status" value="1"/>
</dbReference>
<dbReference type="OrthoDB" id="6434972at2759"/>
<dbReference type="SUPFAM" id="SSF48371">
    <property type="entry name" value="ARM repeat"/>
    <property type="match status" value="1"/>
</dbReference>
<evidence type="ECO:0000313" key="3">
    <source>
        <dbReference type="Proteomes" id="UP000054359"/>
    </source>
</evidence>
<evidence type="ECO:0000259" key="1">
    <source>
        <dbReference type="Pfam" id="PF16201"/>
    </source>
</evidence>
<feature type="non-terminal residue" evidence="2">
    <location>
        <position position="485"/>
    </location>
</feature>
<sequence>MSAIDQKLLYLIKLYADSDVDMSKFSPFLWGKPAVIHYSVMNATSMYLWKQPKLQDVLSLLSSDMTENTILNYPLELQLQPCQQNMNNLLEEKVTGDTVYDLRFLLPLFAALLSPGAYIHCQSFVLSKSLMLLFTSLSSFDPNTRALGYYCISQFYQHLEGSFYGEKSIWLSLFDCVRNSISRPNPRIPSIISLFLAKVIDIFTKPDNNMYTILYKFIMVKPVFDIGNVPEFYVLFNSNEIEHREHRRWLLNILAKGLRTASDFHICKKRYIFSTLLSHYWSSICTHDEKVLIINIITAAVKTESSARSLCQNGLLSWLHNVIEQVAVIDAEIVKLSSFILKNLWHAVKSNSVADDDPTSAENLDSLDVKKGSTNDTNHKKIYSSFFYEFQLVLFCFLKKLNFLEGPSLNAYLSTFLHILNHMENSESYYVKYRLCLQHAIIIHEKWQECAENRNKNLQSGESSSESTNVHKCFEIFPKIILYWQ</sequence>
<name>A0A087U6L4_STEMI</name>
<reference evidence="2 3" key="1">
    <citation type="submission" date="2013-11" db="EMBL/GenBank/DDBJ databases">
        <title>Genome sequencing of Stegodyphus mimosarum.</title>
        <authorList>
            <person name="Bechsgaard J."/>
        </authorList>
    </citation>
    <scope>NUCLEOTIDE SEQUENCE [LARGE SCALE GENOMIC DNA]</scope>
</reference>
<accession>A0A087U6L4</accession>
<gene>
    <name evidence="2" type="ORF">X975_03261</name>
</gene>
<dbReference type="EMBL" id="KK118463">
    <property type="protein sequence ID" value="KFM73003.1"/>
    <property type="molecule type" value="Genomic_DNA"/>
</dbReference>
<dbReference type="PANTHER" id="PTHR13500:SF0">
    <property type="entry name" value="NUCLEOLAR PRE-RIBOSOMAL-ASSOCIATED PROTEIN 1"/>
    <property type="match status" value="1"/>
</dbReference>
<dbReference type="InterPro" id="IPR039844">
    <property type="entry name" value="URB1"/>
</dbReference>
<dbReference type="InterPro" id="IPR016024">
    <property type="entry name" value="ARM-type_fold"/>
</dbReference>
<feature type="domain" description="URB1 C-terminal" evidence="1">
    <location>
        <begin position="131"/>
        <end position="318"/>
    </location>
</feature>
<dbReference type="GO" id="GO:0000463">
    <property type="term" value="P:maturation of LSU-rRNA from tricistronic rRNA transcript (SSU-rRNA, 5.8S rRNA, LSU-rRNA)"/>
    <property type="evidence" value="ECO:0007669"/>
    <property type="project" value="TreeGrafter"/>
</dbReference>
<dbReference type="OMA" id="DRQLWIG"/>
<dbReference type="InterPro" id="IPR032436">
    <property type="entry name" value="URB1_C"/>
</dbReference>
<dbReference type="Proteomes" id="UP000054359">
    <property type="component" value="Unassembled WGS sequence"/>
</dbReference>